<organism evidence="2 3">
    <name type="scientific">Favolaschia claudopus</name>
    <dbReference type="NCBI Taxonomy" id="2862362"/>
    <lineage>
        <taxon>Eukaryota</taxon>
        <taxon>Fungi</taxon>
        <taxon>Dikarya</taxon>
        <taxon>Basidiomycota</taxon>
        <taxon>Agaricomycotina</taxon>
        <taxon>Agaricomycetes</taxon>
        <taxon>Agaricomycetidae</taxon>
        <taxon>Agaricales</taxon>
        <taxon>Marasmiineae</taxon>
        <taxon>Mycenaceae</taxon>
        <taxon>Favolaschia</taxon>
    </lineage>
</organism>
<dbReference type="Pfam" id="PF12937">
    <property type="entry name" value="F-box-like"/>
    <property type="match status" value="1"/>
</dbReference>
<name>A0AAW0CBI4_9AGAR</name>
<dbReference type="InterPro" id="IPR001810">
    <property type="entry name" value="F-box_dom"/>
</dbReference>
<protein>
    <submittedName>
        <fullName evidence="2">F-box domain-containing protein</fullName>
    </submittedName>
</protein>
<keyword evidence="3" id="KW-1185">Reference proteome</keyword>
<accession>A0AAW0CBI4</accession>
<feature type="domain" description="F-box" evidence="1">
    <location>
        <begin position="33"/>
        <end position="87"/>
    </location>
</feature>
<sequence length="345" mass="38674">MLVTLAADRKRLAEIHRKISESDAVDAYQYPVLTLPNEIIFEIFTNVLPPYPECAPYLGLQSPLNLTHICRKWRQIALATPQLWRALLLGPANVRHDLQDVWLHRSGCCPLSIVVADEYTPDQTVYRGGEFLEAILPHRSRLEYLRLASVGLFSPPIQGSWPSLRHLDLDLDYRVHFDFSDAPLLRSVCLELVTAASVELPWTQLTSLRMHTIRFDQCIPILQRTTNIVRCELDLQVDSEVDNIMVVSGASVALPHLKSLRLSVGSDDVSTTDCLSFLDLPALSNLEFDEELLSPDPIGSLRSLISRSCCKLDRVRVGGIRSVVDESYQAVFPSIIFTFISPAAA</sequence>
<evidence type="ECO:0000313" key="3">
    <source>
        <dbReference type="Proteomes" id="UP001362999"/>
    </source>
</evidence>
<gene>
    <name evidence="2" type="ORF">R3P38DRAFT_3483990</name>
</gene>
<comment type="caution">
    <text evidence="2">The sequence shown here is derived from an EMBL/GenBank/DDBJ whole genome shotgun (WGS) entry which is preliminary data.</text>
</comment>
<dbReference type="Gene3D" id="1.20.1280.50">
    <property type="match status" value="1"/>
</dbReference>
<evidence type="ECO:0000259" key="1">
    <source>
        <dbReference type="Pfam" id="PF12937"/>
    </source>
</evidence>
<dbReference type="Gene3D" id="3.80.10.10">
    <property type="entry name" value="Ribonuclease Inhibitor"/>
    <property type="match status" value="1"/>
</dbReference>
<evidence type="ECO:0000313" key="2">
    <source>
        <dbReference type="EMBL" id="KAK7035847.1"/>
    </source>
</evidence>
<reference evidence="2 3" key="1">
    <citation type="journal article" date="2024" name="J Genomics">
        <title>Draft genome sequencing and assembly of Favolaschia claudopus CIRM-BRFM 2984 isolated from oak limbs.</title>
        <authorList>
            <person name="Navarro D."/>
            <person name="Drula E."/>
            <person name="Chaduli D."/>
            <person name="Cazenave R."/>
            <person name="Ahrendt S."/>
            <person name="Wang J."/>
            <person name="Lipzen A."/>
            <person name="Daum C."/>
            <person name="Barry K."/>
            <person name="Grigoriev I.V."/>
            <person name="Favel A."/>
            <person name="Rosso M.N."/>
            <person name="Martin F."/>
        </authorList>
    </citation>
    <scope>NUCLEOTIDE SEQUENCE [LARGE SCALE GENOMIC DNA]</scope>
    <source>
        <strain evidence="2 3">CIRM-BRFM 2984</strain>
    </source>
</reference>
<dbReference type="AlphaFoldDB" id="A0AAW0CBI4"/>
<dbReference type="SUPFAM" id="SSF81383">
    <property type="entry name" value="F-box domain"/>
    <property type="match status" value="1"/>
</dbReference>
<dbReference type="InterPro" id="IPR032675">
    <property type="entry name" value="LRR_dom_sf"/>
</dbReference>
<dbReference type="InterPro" id="IPR036047">
    <property type="entry name" value="F-box-like_dom_sf"/>
</dbReference>
<dbReference type="Proteomes" id="UP001362999">
    <property type="component" value="Unassembled WGS sequence"/>
</dbReference>
<dbReference type="SUPFAM" id="SSF52047">
    <property type="entry name" value="RNI-like"/>
    <property type="match status" value="1"/>
</dbReference>
<dbReference type="EMBL" id="JAWWNJ010000019">
    <property type="protein sequence ID" value="KAK7035847.1"/>
    <property type="molecule type" value="Genomic_DNA"/>
</dbReference>
<proteinExistence type="predicted"/>